<evidence type="ECO:0000313" key="2">
    <source>
        <dbReference type="Proteomes" id="UP000199230"/>
    </source>
</evidence>
<dbReference type="RefSeq" id="WP_093314810.1">
    <property type="nucleotide sequence ID" value="NZ_FNPV01000009.1"/>
</dbReference>
<sequence length="392" mass="44336">MYNPEKITQLISFIQSQDGKQDKSQLQESVKKTFHLRKDGSVLRNDFYAIRFSKAATLNSFSNTVIGLSKIKKLDHLPFIVCCVTPAKNHLLLANSTFLKKVSHSSQDLREDNIKGSINGPDIMKIFEGLENTPSNFQQLYEHHQAFSFDDHLPRLVEATNQIKPSGKIFTPTASQLATLRQAVERTCQFMKSSAYHQLKEDLDQRVASVHQEIATVAKNISNVNLKGQAIEYLVTKSDAHHKALLKALREGTPLPTLFVDHELDDYNDRIDGYHIKVDIKSKALRLSSNPKGYNIDKLLRFLAEDSSIYLIYIITIDEKDQIHTRLCSLFHQPILQGTRIIRHWSGRNSRGVAQYYGAALEEVVFAKDVTIVQEAAQEFLEALLSLSTAGL</sequence>
<name>A0A1H3QGK0_9FIRM</name>
<dbReference type="EMBL" id="FNPV01000009">
    <property type="protein sequence ID" value="SDZ11839.1"/>
    <property type="molecule type" value="Genomic_DNA"/>
</dbReference>
<dbReference type="AlphaFoldDB" id="A0A1H3QGK0"/>
<dbReference type="OrthoDB" id="9780102at2"/>
<protein>
    <submittedName>
        <fullName evidence="1">Uncharacterized protein</fullName>
    </submittedName>
</protein>
<gene>
    <name evidence="1" type="ORF">SAMN05192546_10936</name>
</gene>
<proteinExistence type="predicted"/>
<accession>A0A1H3QGK0</accession>
<evidence type="ECO:0000313" key="1">
    <source>
        <dbReference type="EMBL" id="SDZ11839.1"/>
    </source>
</evidence>
<keyword evidence="2" id="KW-1185">Reference proteome</keyword>
<organism evidence="1 2">
    <name type="scientific">Tindallia californiensis</name>
    <dbReference type="NCBI Taxonomy" id="159292"/>
    <lineage>
        <taxon>Bacteria</taxon>
        <taxon>Bacillati</taxon>
        <taxon>Bacillota</taxon>
        <taxon>Clostridia</taxon>
        <taxon>Peptostreptococcales</taxon>
        <taxon>Tindalliaceae</taxon>
        <taxon>Tindallia</taxon>
    </lineage>
</organism>
<reference evidence="1 2" key="1">
    <citation type="submission" date="2016-10" db="EMBL/GenBank/DDBJ databases">
        <authorList>
            <person name="de Groot N.N."/>
        </authorList>
    </citation>
    <scope>NUCLEOTIDE SEQUENCE [LARGE SCALE GENOMIC DNA]</scope>
    <source>
        <strain evidence="1 2">APO</strain>
    </source>
</reference>
<dbReference type="Proteomes" id="UP000199230">
    <property type="component" value="Unassembled WGS sequence"/>
</dbReference>